<reference evidence="3" key="2">
    <citation type="submission" date="2020-10" db="UniProtKB">
        <authorList>
            <consortium name="WormBaseParasite"/>
        </authorList>
    </citation>
    <scope>IDENTIFICATION</scope>
</reference>
<evidence type="ECO:0000313" key="2">
    <source>
        <dbReference type="Proteomes" id="UP000492821"/>
    </source>
</evidence>
<keyword evidence="1" id="KW-1133">Transmembrane helix</keyword>
<proteinExistence type="predicted"/>
<feature type="transmembrane region" description="Helical" evidence="1">
    <location>
        <begin position="234"/>
        <end position="258"/>
    </location>
</feature>
<protein>
    <submittedName>
        <fullName evidence="3">G_PROTEIN_RECEP_F1_2 domain-containing protein</fullName>
    </submittedName>
</protein>
<dbReference type="SUPFAM" id="SSF81321">
    <property type="entry name" value="Family A G protein-coupled receptor-like"/>
    <property type="match status" value="1"/>
</dbReference>
<keyword evidence="1" id="KW-0472">Membrane</keyword>
<keyword evidence="2" id="KW-1185">Reference proteome</keyword>
<dbReference type="WBParaSite" id="Pan_g3526.t1">
    <property type="protein sequence ID" value="Pan_g3526.t1"/>
    <property type="gene ID" value="Pan_g3526"/>
</dbReference>
<keyword evidence="1" id="KW-0812">Transmembrane</keyword>
<dbReference type="AlphaFoldDB" id="A0A7E4VVA5"/>
<feature type="transmembrane region" description="Helical" evidence="1">
    <location>
        <begin position="153"/>
        <end position="176"/>
    </location>
</feature>
<feature type="transmembrane region" description="Helical" evidence="1">
    <location>
        <begin position="7"/>
        <end position="29"/>
    </location>
</feature>
<organism evidence="2 3">
    <name type="scientific">Panagrellus redivivus</name>
    <name type="common">Microworm</name>
    <dbReference type="NCBI Taxonomy" id="6233"/>
    <lineage>
        <taxon>Eukaryota</taxon>
        <taxon>Metazoa</taxon>
        <taxon>Ecdysozoa</taxon>
        <taxon>Nematoda</taxon>
        <taxon>Chromadorea</taxon>
        <taxon>Rhabditida</taxon>
        <taxon>Tylenchina</taxon>
        <taxon>Panagrolaimomorpha</taxon>
        <taxon>Panagrolaimoidea</taxon>
        <taxon>Panagrolaimidae</taxon>
        <taxon>Panagrellus</taxon>
    </lineage>
</organism>
<name>A0A7E4VVA5_PANRE</name>
<feature type="transmembrane region" description="Helical" evidence="1">
    <location>
        <begin position="89"/>
        <end position="111"/>
    </location>
</feature>
<accession>A0A7E4VVA5</accession>
<dbReference type="PANTHER" id="PTHR22945">
    <property type="entry name" value="SERPENTINE RECEPTOR, CLASS D DELTA"/>
    <property type="match status" value="1"/>
</dbReference>
<dbReference type="InterPro" id="IPR050920">
    <property type="entry name" value="Nematode_rcpt-like_delta"/>
</dbReference>
<feature type="transmembrane region" description="Helical" evidence="1">
    <location>
        <begin position="49"/>
        <end position="68"/>
    </location>
</feature>
<dbReference type="PANTHER" id="PTHR22945:SF40">
    <property type="entry name" value="SERPENTINE RECEPTOR, CLASS D (DELTA)-RELATED"/>
    <property type="match status" value="1"/>
</dbReference>
<dbReference type="Pfam" id="PF10318">
    <property type="entry name" value="7TM_GPCR_Srh"/>
    <property type="match status" value="1"/>
</dbReference>
<dbReference type="Proteomes" id="UP000492821">
    <property type="component" value="Unassembled WGS sequence"/>
</dbReference>
<sequence length="565" mass="64486">MRPFAKILLTAVATDILTSIGFTFLQLQMESVHGVVFARGGRFWFGSNMNLKCSGVAFAGVIANLFYWSAPLQSLYRYFVVCRKKVISVYATIAIQCIVVLISGTVGIFYYREYRPLSESPEKLQMLMNLTVWSDEPDVKENFCYLNINSFVVGLYCFVIVFQVNFAFVVLTWTSLKVYRFLEASKGIMSQKTRIIHAEFSKKIFYQTILPSVVGILIFIIVGCAYFMEHYPGGLYMFLFFPFPLNSIINPLITIGCVHRYRQITKALVLRSRPAISSDGKSTVNAVPANSSRQRSSSIYQVNTTELTTPVERYQLQIAAGNPSICPPKLQPVQTSPDIYNICGKDGRVGISSYTSDKKYVTFDGYEGNVISCTKTLRIAQFAIEHFTSSTFDYFTTQPKTVKLLWRCDDSELFYEKLSKLVGGNVESFIYENENSIWNFKAMITAFPRLKRIKVTCSKVRGSWMDDILSLNDCQLTTLVFFTDDLLFNNIQSCDLITFLKAQKRGFKLHFRITEDCILDVVFLRLKKDLCEQLLHMNSKEFDGKVAELGEPTRLKINDVTWYLP</sequence>
<reference evidence="2" key="1">
    <citation type="journal article" date="2013" name="Genetics">
        <title>The draft genome and transcriptome of Panagrellus redivivus are shaped by the harsh demands of a free-living lifestyle.</title>
        <authorList>
            <person name="Srinivasan J."/>
            <person name="Dillman A.R."/>
            <person name="Macchietto M.G."/>
            <person name="Heikkinen L."/>
            <person name="Lakso M."/>
            <person name="Fracchia K.M."/>
            <person name="Antoshechkin I."/>
            <person name="Mortazavi A."/>
            <person name="Wong G."/>
            <person name="Sternberg P.W."/>
        </authorList>
    </citation>
    <scope>NUCLEOTIDE SEQUENCE [LARGE SCALE GENOMIC DNA]</scope>
    <source>
        <strain evidence="2">MT8872</strain>
    </source>
</reference>
<evidence type="ECO:0000256" key="1">
    <source>
        <dbReference type="SAM" id="Phobius"/>
    </source>
</evidence>
<dbReference type="InterPro" id="IPR019422">
    <property type="entry name" value="7TM_GPCR_serpentine_rcpt_Srh"/>
</dbReference>
<feature type="transmembrane region" description="Helical" evidence="1">
    <location>
        <begin position="204"/>
        <end position="228"/>
    </location>
</feature>
<evidence type="ECO:0000313" key="3">
    <source>
        <dbReference type="WBParaSite" id="Pan_g3526.t1"/>
    </source>
</evidence>